<organism evidence="2 3">
    <name type="scientific">Peronospora matthiolae</name>
    <dbReference type="NCBI Taxonomy" id="2874970"/>
    <lineage>
        <taxon>Eukaryota</taxon>
        <taxon>Sar</taxon>
        <taxon>Stramenopiles</taxon>
        <taxon>Oomycota</taxon>
        <taxon>Peronosporomycetes</taxon>
        <taxon>Peronosporales</taxon>
        <taxon>Peronosporaceae</taxon>
        <taxon>Peronospora</taxon>
    </lineage>
</organism>
<accession>A0AAV1VEB4</accession>
<dbReference type="AlphaFoldDB" id="A0AAV1VEB4"/>
<dbReference type="EMBL" id="CAKLBY020000310">
    <property type="protein sequence ID" value="CAK7944761.1"/>
    <property type="molecule type" value="Genomic_DNA"/>
</dbReference>
<comment type="caution">
    <text evidence="2">The sequence shown here is derived from an EMBL/GenBank/DDBJ whole genome shotgun (WGS) entry which is preliminary data.</text>
</comment>
<dbReference type="Proteomes" id="UP001162060">
    <property type="component" value="Unassembled WGS sequence"/>
</dbReference>
<evidence type="ECO:0000256" key="1">
    <source>
        <dbReference type="SAM" id="MobiDB-lite"/>
    </source>
</evidence>
<feature type="region of interest" description="Disordered" evidence="1">
    <location>
        <begin position="104"/>
        <end position="128"/>
    </location>
</feature>
<name>A0AAV1VEB4_9STRA</name>
<evidence type="ECO:0000313" key="3">
    <source>
        <dbReference type="Proteomes" id="UP001162060"/>
    </source>
</evidence>
<evidence type="ECO:0000313" key="2">
    <source>
        <dbReference type="EMBL" id="CAK7944761.1"/>
    </source>
</evidence>
<protein>
    <submittedName>
        <fullName evidence="2">Uncharacterized protein</fullName>
    </submittedName>
</protein>
<gene>
    <name evidence="2" type="ORF">PM001_LOCUS29911</name>
</gene>
<sequence length="128" mass="14321">MMHPTRRRHLTPPDHLGRTLQEPGRLALGNVAASCQRSSSRVILPTNPRLTQVYPTIDLRGDGGDAPTHHHEIINSRDRAATGVRARADTTQEAKDRNVLRHALQVESPWMPPSQELDRVPDMATEQD</sequence>
<reference evidence="2" key="1">
    <citation type="submission" date="2024-01" db="EMBL/GenBank/DDBJ databases">
        <authorList>
            <person name="Webb A."/>
        </authorList>
    </citation>
    <scope>NUCLEOTIDE SEQUENCE</scope>
    <source>
        <strain evidence="2">Pm1</strain>
    </source>
</reference>
<proteinExistence type="predicted"/>